<evidence type="ECO:0000256" key="1">
    <source>
        <dbReference type="SAM" id="Phobius"/>
    </source>
</evidence>
<keyword evidence="1" id="KW-1133">Transmembrane helix</keyword>
<reference evidence="2 3" key="1">
    <citation type="submission" date="2018-06" db="EMBL/GenBank/DDBJ databases">
        <authorList>
            <consortium name="Pathogen Informatics"/>
            <person name="Doyle S."/>
        </authorList>
    </citation>
    <scope>NUCLEOTIDE SEQUENCE [LARGE SCALE GENOMIC DNA]</scope>
    <source>
        <strain evidence="2 3">NCTC1934</strain>
    </source>
</reference>
<name>A0A379JM91_9NOCA</name>
<evidence type="ECO:0000313" key="2">
    <source>
        <dbReference type="EMBL" id="SUD49618.1"/>
    </source>
</evidence>
<dbReference type="AlphaFoldDB" id="A0A379JM91"/>
<proteinExistence type="predicted"/>
<dbReference type="EMBL" id="UGRY01000008">
    <property type="protein sequence ID" value="SUD49618.1"/>
    <property type="molecule type" value="Genomic_DNA"/>
</dbReference>
<keyword evidence="1" id="KW-0472">Membrane</keyword>
<dbReference type="Proteomes" id="UP000255467">
    <property type="component" value="Unassembled WGS sequence"/>
</dbReference>
<protein>
    <submittedName>
        <fullName evidence="2">Uncharacterized protein</fullName>
    </submittedName>
</protein>
<dbReference type="RefSeq" id="WP_172544873.1">
    <property type="nucleotide sequence ID" value="NZ_UGRY01000008.1"/>
</dbReference>
<sequence length="54" mass="5450">MRALPGLSRSPSASTRAADSFVITGAAAPTAAAALEMIAAGLANWLRVPIELTL</sequence>
<gene>
    <name evidence="2" type="ORF">NCTC1934_06972</name>
</gene>
<evidence type="ECO:0000313" key="3">
    <source>
        <dbReference type="Proteomes" id="UP000255467"/>
    </source>
</evidence>
<accession>A0A379JM91</accession>
<feature type="transmembrane region" description="Helical" evidence="1">
    <location>
        <begin position="21"/>
        <end position="46"/>
    </location>
</feature>
<keyword evidence="3" id="KW-1185">Reference proteome</keyword>
<keyword evidence="1" id="KW-0812">Transmembrane</keyword>
<organism evidence="2 3">
    <name type="scientific">Nocardia otitidiscaviarum</name>
    <dbReference type="NCBI Taxonomy" id="1823"/>
    <lineage>
        <taxon>Bacteria</taxon>
        <taxon>Bacillati</taxon>
        <taxon>Actinomycetota</taxon>
        <taxon>Actinomycetes</taxon>
        <taxon>Mycobacteriales</taxon>
        <taxon>Nocardiaceae</taxon>
        <taxon>Nocardia</taxon>
    </lineage>
</organism>